<sequence length="508" mass="55532">MNRRAGGTGEASLAQVLFHLNDMNDEYEFSVQFTKNSRGLGFTISSYIGDLNSVYSAGVIVKSIVKGSTVDQDGRIHIGDIILSVDGVSLQGCSEQRAMEVLRRTGPLVRLRLLRKAVRLSHIRLPPVPPLQPLRHSHSLHEGNPYRVGLNKIQETGGLTWRWSSTLKEPRCVCLVCSAPATALISGDEEDDDEVHLTPEELLAEFNDDKLTLLPNMTLGNQWKLKLPASEAVHHIMTFDPNDRNFLYLMTSHHMLRVRVAECDQWKSCSDCLGAGDAHCGWCTLENSPPGIRRGDSASSCYPPHLLQSPVCPSQIPGPADPRSVCGVDLRDASHEQAVEAIRRAGDTVVFLVQSGQHRSQSPMLTNHERLTPTPHSNSHSSKEAQPHGGLFLSLSPTNPFTPTPFKVPSPTSNRKDQRSPVTVTSPITAAAEDEDDAGMKKMLQRYGSLSGKLHMIELEKDPAAHGLGISLRGNKDGSRARMSVYVADVDPQGPAGLDGRIRVGDEL</sequence>
<comment type="caution">
    <text evidence="3">The sequence shown here is derived from an EMBL/GenBank/DDBJ whole genome shotgun (WGS) entry which is preliminary data.</text>
</comment>
<dbReference type="InterPro" id="IPR036034">
    <property type="entry name" value="PDZ_sf"/>
</dbReference>
<dbReference type="GO" id="GO:0045177">
    <property type="term" value="C:apical part of cell"/>
    <property type="evidence" value="ECO:0007669"/>
    <property type="project" value="TreeGrafter"/>
</dbReference>
<dbReference type="GO" id="GO:0005923">
    <property type="term" value="C:bicellular tight junction"/>
    <property type="evidence" value="ECO:0007669"/>
    <property type="project" value="TreeGrafter"/>
</dbReference>
<dbReference type="GO" id="GO:0005886">
    <property type="term" value="C:plasma membrane"/>
    <property type="evidence" value="ECO:0007669"/>
    <property type="project" value="TreeGrafter"/>
</dbReference>
<feature type="compositionally biased region" description="Polar residues" evidence="1">
    <location>
        <begin position="356"/>
        <end position="365"/>
    </location>
</feature>
<name>A0AAD3NKE2_LATJO</name>
<reference evidence="3" key="1">
    <citation type="submission" date="2022-08" db="EMBL/GenBank/DDBJ databases">
        <title>Genome sequencing of akame (Lates japonicus).</title>
        <authorList>
            <person name="Hashiguchi Y."/>
            <person name="Takahashi H."/>
        </authorList>
    </citation>
    <scope>NUCLEOTIDE SEQUENCE</scope>
    <source>
        <strain evidence="3">Kochi</strain>
    </source>
</reference>
<feature type="domain" description="PDZ" evidence="2">
    <location>
        <begin position="456"/>
        <end position="508"/>
    </location>
</feature>
<dbReference type="SUPFAM" id="SSF50156">
    <property type="entry name" value="PDZ domain-like"/>
    <property type="match status" value="3"/>
</dbReference>
<dbReference type="PANTHER" id="PTHR19964:SF10">
    <property type="entry name" value="MULTIPLE PDZ DOMAIN PROTEIN"/>
    <property type="match status" value="1"/>
</dbReference>
<dbReference type="Pfam" id="PF00595">
    <property type="entry name" value="PDZ"/>
    <property type="match status" value="2"/>
</dbReference>
<feature type="region of interest" description="Disordered" evidence="1">
    <location>
        <begin position="356"/>
        <end position="427"/>
    </location>
</feature>
<dbReference type="InterPro" id="IPR015943">
    <property type="entry name" value="WD40/YVTN_repeat-like_dom_sf"/>
</dbReference>
<dbReference type="SUPFAM" id="SSF103575">
    <property type="entry name" value="Plexin repeat"/>
    <property type="match status" value="1"/>
</dbReference>
<dbReference type="Gene3D" id="2.130.10.10">
    <property type="entry name" value="YVTN repeat-like/Quinoprotein amine dehydrogenase"/>
    <property type="match status" value="1"/>
</dbReference>
<evidence type="ECO:0000313" key="3">
    <source>
        <dbReference type="EMBL" id="GLD73295.1"/>
    </source>
</evidence>
<dbReference type="InterPro" id="IPR001478">
    <property type="entry name" value="PDZ"/>
</dbReference>
<dbReference type="Gene3D" id="6.20.370.60">
    <property type="match status" value="1"/>
</dbReference>
<feature type="domain" description="PDZ" evidence="2">
    <location>
        <begin position="30"/>
        <end position="117"/>
    </location>
</feature>
<dbReference type="GO" id="GO:0005737">
    <property type="term" value="C:cytoplasm"/>
    <property type="evidence" value="ECO:0007669"/>
    <property type="project" value="TreeGrafter"/>
</dbReference>
<proteinExistence type="predicted"/>
<protein>
    <submittedName>
        <fullName evidence="3">Multiple PDZ domain protein-like protein</fullName>
    </submittedName>
</protein>
<accession>A0AAD3NKE2</accession>
<dbReference type="Gene3D" id="2.30.42.10">
    <property type="match status" value="2"/>
</dbReference>
<gene>
    <name evidence="3" type="ORF">AKAME5_002462000</name>
</gene>
<evidence type="ECO:0000259" key="2">
    <source>
        <dbReference type="PROSITE" id="PS50106"/>
    </source>
</evidence>
<dbReference type="InterPro" id="IPR051342">
    <property type="entry name" value="PDZ_scaffold"/>
</dbReference>
<dbReference type="Proteomes" id="UP001279410">
    <property type="component" value="Unassembled WGS sequence"/>
</dbReference>
<dbReference type="SMART" id="SM00228">
    <property type="entry name" value="PDZ"/>
    <property type="match status" value="1"/>
</dbReference>
<evidence type="ECO:0000313" key="4">
    <source>
        <dbReference type="Proteomes" id="UP001279410"/>
    </source>
</evidence>
<organism evidence="3 4">
    <name type="scientific">Lates japonicus</name>
    <name type="common">Japanese lates</name>
    <dbReference type="NCBI Taxonomy" id="270547"/>
    <lineage>
        <taxon>Eukaryota</taxon>
        <taxon>Metazoa</taxon>
        <taxon>Chordata</taxon>
        <taxon>Craniata</taxon>
        <taxon>Vertebrata</taxon>
        <taxon>Euteleostomi</taxon>
        <taxon>Actinopterygii</taxon>
        <taxon>Neopterygii</taxon>
        <taxon>Teleostei</taxon>
        <taxon>Neoteleostei</taxon>
        <taxon>Acanthomorphata</taxon>
        <taxon>Carangaria</taxon>
        <taxon>Carangaria incertae sedis</taxon>
        <taxon>Centropomidae</taxon>
        <taxon>Lates</taxon>
    </lineage>
</organism>
<dbReference type="GO" id="GO:0120192">
    <property type="term" value="P:tight junction assembly"/>
    <property type="evidence" value="ECO:0007669"/>
    <property type="project" value="TreeGrafter"/>
</dbReference>
<dbReference type="AlphaFoldDB" id="A0AAD3NKE2"/>
<dbReference type="PROSITE" id="PS50106">
    <property type="entry name" value="PDZ"/>
    <property type="match status" value="2"/>
</dbReference>
<dbReference type="EMBL" id="BRZM01001502">
    <property type="protein sequence ID" value="GLD73295.1"/>
    <property type="molecule type" value="Genomic_DNA"/>
</dbReference>
<keyword evidence="4" id="KW-1185">Reference proteome</keyword>
<feature type="non-terminal residue" evidence="3">
    <location>
        <position position="1"/>
    </location>
</feature>
<evidence type="ECO:0000256" key="1">
    <source>
        <dbReference type="SAM" id="MobiDB-lite"/>
    </source>
</evidence>
<dbReference type="PANTHER" id="PTHR19964">
    <property type="entry name" value="MULTIPLE PDZ DOMAIN PROTEIN"/>
    <property type="match status" value="1"/>
</dbReference>